<dbReference type="PANTHER" id="PTHR43394">
    <property type="entry name" value="ATP-DEPENDENT PERMEASE MDL1, MITOCHONDRIAL"/>
    <property type="match status" value="1"/>
</dbReference>
<evidence type="ECO:0000313" key="11">
    <source>
        <dbReference type="Proteomes" id="UP001526426"/>
    </source>
</evidence>
<dbReference type="SMART" id="SM00382">
    <property type="entry name" value="AAA"/>
    <property type="match status" value="1"/>
</dbReference>
<dbReference type="Pfam" id="PF00664">
    <property type="entry name" value="ABC_membrane"/>
    <property type="match status" value="1"/>
</dbReference>
<dbReference type="PROSITE" id="PS50929">
    <property type="entry name" value="ABC_TM1F"/>
    <property type="match status" value="1"/>
</dbReference>
<dbReference type="Gene3D" id="3.40.50.300">
    <property type="entry name" value="P-loop containing nucleotide triphosphate hydrolases"/>
    <property type="match status" value="1"/>
</dbReference>
<comment type="caution">
    <text evidence="10">The sequence shown here is derived from an EMBL/GenBank/DDBJ whole genome shotgun (WGS) entry which is preliminary data.</text>
</comment>
<dbReference type="InterPro" id="IPR027417">
    <property type="entry name" value="P-loop_NTPase"/>
</dbReference>
<dbReference type="CDD" id="cd03251">
    <property type="entry name" value="ABCC_MsbA"/>
    <property type="match status" value="1"/>
</dbReference>
<feature type="transmembrane region" description="Helical" evidence="7">
    <location>
        <begin position="292"/>
        <end position="311"/>
    </location>
</feature>
<accession>A0ABT3L0J9</accession>
<dbReference type="RefSeq" id="WP_265262691.1">
    <property type="nucleotide sequence ID" value="NZ_JAIHOM010000006.1"/>
</dbReference>
<proteinExistence type="predicted"/>
<feature type="domain" description="ABC transporter" evidence="8">
    <location>
        <begin position="357"/>
        <end position="592"/>
    </location>
</feature>
<keyword evidence="4 10" id="KW-0067">ATP-binding</keyword>
<evidence type="ECO:0000256" key="5">
    <source>
        <dbReference type="ARBA" id="ARBA00022989"/>
    </source>
</evidence>
<feature type="transmembrane region" description="Helical" evidence="7">
    <location>
        <begin position="77"/>
        <end position="105"/>
    </location>
</feature>
<feature type="transmembrane region" description="Helical" evidence="7">
    <location>
        <begin position="179"/>
        <end position="198"/>
    </location>
</feature>
<feature type="transmembrane region" description="Helical" evidence="7">
    <location>
        <begin position="12"/>
        <end position="31"/>
    </location>
</feature>
<dbReference type="InterPro" id="IPR003593">
    <property type="entry name" value="AAA+_ATPase"/>
</dbReference>
<evidence type="ECO:0000256" key="6">
    <source>
        <dbReference type="ARBA" id="ARBA00023136"/>
    </source>
</evidence>
<keyword evidence="6 7" id="KW-0472">Membrane</keyword>
<evidence type="ECO:0000259" key="8">
    <source>
        <dbReference type="PROSITE" id="PS50893"/>
    </source>
</evidence>
<evidence type="ECO:0000313" key="10">
    <source>
        <dbReference type="EMBL" id="MCW6035029.1"/>
    </source>
</evidence>
<feature type="transmembrane region" description="Helical" evidence="7">
    <location>
        <begin position="154"/>
        <end position="173"/>
    </location>
</feature>
<dbReference type="PROSITE" id="PS00211">
    <property type="entry name" value="ABC_TRANSPORTER_1"/>
    <property type="match status" value="1"/>
</dbReference>
<dbReference type="InterPro" id="IPR039421">
    <property type="entry name" value="Type_1_exporter"/>
</dbReference>
<name>A0ABT3L0J9_9CYAN</name>
<dbReference type="InterPro" id="IPR011527">
    <property type="entry name" value="ABC1_TM_dom"/>
</dbReference>
<evidence type="ECO:0000256" key="3">
    <source>
        <dbReference type="ARBA" id="ARBA00022741"/>
    </source>
</evidence>
<dbReference type="Proteomes" id="UP001526426">
    <property type="component" value="Unassembled WGS sequence"/>
</dbReference>
<evidence type="ECO:0000256" key="4">
    <source>
        <dbReference type="ARBA" id="ARBA00022840"/>
    </source>
</evidence>
<dbReference type="PANTHER" id="PTHR43394:SF1">
    <property type="entry name" value="ATP-BINDING CASSETTE SUB-FAMILY B MEMBER 10, MITOCHONDRIAL"/>
    <property type="match status" value="1"/>
</dbReference>
<evidence type="ECO:0000256" key="2">
    <source>
        <dbReference type="ARBA" id="ARBA00022692"/>
    </source>
</evidence>
<sequence length="684" mass="75940">MTPNRLLLQFALQYPLLMVLTVVLGFSGAIFNGISTALIVPLLLGFLGQETGLLQRGPAPLQQLMLFFERFPGDFKFIAMIGTVFLAILLKNTAIYLTTIVGSYLNRSLIINMRLQGIQLLLEIDLDFFSKTKLGDIVNCINQEVGRAISSIKIAIEILTVAITILVFTAILVSLSWQLTLISTVLLGLVALSNQYLIMSAKKYGKILSDKSGQYTGKLIEILSGIRLIKTVSTEEAEYKIIKQFIREREEAELKSNATFAAISPLNECLGIMTILAIVVLGRYIFAEQLESLSTILLIYLVTLFRLIPVVGQLNNNRSRFANAAPSAEIVAQFLSRKNKPIMSNGQQPYHRIQEGIRFENVSFAYPGSQDKVLDDINLWVPKGKTVALVGSSGAGKSTLVDLVPRYYDPIEGRITLDGIDLKDFNMYDLRRAMGVVSQDTFLFNNTIAYNISYGKEDATPEEIIMAAKRANAYDFIMELSNGFDTDIGDRGVMLSGGQRQRIAIARALLRDPDILILDEATSALDTVSERLVQEAIDELCRDRTTLVIAHRLSTVQQAYKIAVMEKGRIIEFGDHEELLALNGQYANLHAMQFGKKKSKKVVLPTNAALIRASIRASHELRTRLSYEVRTSLNAMLGTLQLATDDLVDTPEEKQELIEESYAAALGLLKTLSYFEEHGAKSID</sequence>
<dbReference type="GO" id="GO:0005524">
    <property type="term" value="F:ATP binding"/>
    <property type="evidence" value="ECO:0007669"/>
    <property type="project" value="UniProtKB-KW"/>
</dbReference>
<dbReference type="InterPro" id="IPR003439">
    <property type="entry name" value="ABC_transporter-like_ATP-bd"/>
</dbReference>
<dbReference type="SUPFAM" id="SSF52540">
    <property type="entry name" value="P-loop containing nucleoside triphosphate hydrolases"/>
    <property type="match status" value="1"/>
</dbReference>
<dbReference type="InterPro" id="IPR036640">
    <property type="entry name" value="ABC1_TM_sf"/>
</dbReference>
<keyword evidence="3" id="KW-0547">Nucleotide-binding</keyword>
<reference evidence="10 11" key="1">
    <citation type="submission" date="2021-08" db="EMBL/GenBank/DDBJ databases">
        <title>Draft genome sequence of Spirulina subsalsa with high tolerance to salinity and hype-accumulation of phycocyanin.</title>
        <authorList>
            <person name="Pei H."/>
            <person name="Jiang L."/>
        </authorList>
    </citation>
    <scope>NUCLEOTIDE SEQUENCE [LARGE SCALE GENOMIC DNA]</scope>
    <source>
        <strain evidence="10 11">FACHB-351</strain>
    </source>
</reference>
<dbReference type="EMBL" id="JAIHOM010000006">
    <property type="protein sequence ID" value="MCW6035029.1"/>
    <property type="molecule type" value="Genomic_DNA"/>
</dbReference>
<protein>
    <submittedName>
        <fullName evidence="10">ABC transporter ATP-binding protein/permease</fullName>
    </submittedName>
</protein>
<gene>
    <name evidence="10" type="ORF">K4A83_01905</name>
</gene>
<comment type="subcellular location">
    <subcellularLocation>
        <location evidence="1">Cell membrane</location>
        <topology evidence="1">Multi-pass membrane protein</topology>
    </subcellularLocation>
</comment>
<dbReference type="InterPro" id="IPR017871">
    <property type="entry name" value="ABC_transporter-like_CS"/>
</dbReference>
<keyword evidence="5 7" id="KW-1133">Transmembrane helix</keyword>
<organism evidence="10 11">
    <name type="scientific">Spirulina subsalsa FACHB-351</name>
    <dbReference type="NCBI Taxonomy" id="234711"/>
    <lineage>
        <taxon>Bacteria</taxon>
        <taxon>Bacillati</taxon>
        <taxon>Cyanobacteriota</taxon>
        <taxon>Cyanophyceae</taxon>
        <taxon>Spirulinales</taxon>
        <taxon>Spirulinaceae</taxon>
        <taxon>Spirulina</taxon>
    </lineage>
</organism>
<evidence type="ECO:0000256" key="1">
    <source>
        <dbReference type="ARBA" id="ARBA00004651"/>
    </source>
</evidence>
<keyword evidence="11" id="KW-1185">Reference proteome</keyword>
<dbReference type="SUPFAM" id="SSF90123">
    <property type="entry name" value="ABC transporter transmembrane region"/>
    <property type="match status" value="1"/>
</dbReference>
<dbReference type="Pfam" id="PF00005">
    <property type="entry name" value="ABC_tran"/>
    <property type="match status" value="1"/>
</dbReference>
<keyword evidence="2 7" id="KW-0812">Transmembrane</keyword>
<evidence type="ECO:0000259" key="9">
    <source>
        <dbReference type="PROSITE" id="PS50929"/>
    </source>
</evidence>
<evidence type="ECO:0000256" key="7">
    <source>
        <dbReference type="SAM" id="Phobius"/>
    </source>
</evidence>
<dbReference type="PROSITE" id="PS50893">
    <property type="entry name" value="ABC_TRANSPORTER_2"/>
    <property type="match status" value="1"/>
</dbReference>
<feature type="transmembrane region" description="Helical" evidence="7">
    <location>
        <begin position="269"/>
        <end position="286"/>
    </location>
</feature>
<dbReference type="Gene3D" id="1.20.1560.10">
    <property type="entry name" value="ABC transporter type 1, transmembrane domain"/>
    <property type="match status" value="1"/>
</dbReference>
<feature type="domain" description="ABC transmembrane type-1" evidence="9">
    <location>
        <begin position="16"/>
        <end position="323"/>
    </location>
</feature>